<dbReference type="SUPFAM" id="SSF52540">
    <property type="entry name" value="P-loop containing nucleoside triphosphate hydrolases"/>
    <property type="match status" value="1"/>
</dbReference>
<dbReference type="Pfam" id="PF00005">
    <property type="entry name" value="ABC_tran"/>
    <property type="match status" value="1"/>
</dbReference>
<keyword evidence="3" id="KW-0067">ATP-binding</keyword>
<dbReference type="PANTHER" id="PTHR43869">
    <property type="entry name" value="GLYCINE BETAINE/PROLINE BETAINE TRANSPORT SYSTEM ATP-BINDING PROTEIN PROV"/>
    <property type="match status" value="1"/>
</dbReference>
<keyword evidence="6" id="KW-1185">Reference proteome</keyword>
<sequence length="368" mass="40609">MMNPVDGTGFSRESTAEVVTKLRCRNIWKIYGQRPDKALATALGGSEPPLTLKRRLEETGHFLALADVSFDVQQGEIFVVMGLSGSGKSTLVRCLSRLVEPTSGEVWLGGENLLAASERRMVEVRRKVMGMVFQNFGLLPHLDVLDNVAFPLRMQGMPPADRTAKARDMIELVGLRGRENSMPLELSGGQQQRVGIARSLAVDPELWFLDEPFSALDPLIRRQMQDEFLRLQQLLQKTIVFITHDIQEAFRLADRIAIMREGRIIQIGRPADILLTPVDAYVASFTEEVSLAKVVTAGSVMAKLPGNWDASRGHEVDAATPIEMLLPRSLAGTQTFVITREGEGPVGLLTSEIIAKVLANDTAQRVVR</sequence>
<protein>
    <submittedName>
        <fullName evidence="5">L-proline glycine betaine ABC transport system permease protein ProV (TC 3.A.1.12.1)</fullName>
    </submittedName>
</protein>
<evidence type="ECO:0000313" key="5">
    <source>
        <dbReference type="EMBL" id="CAH2400849.1"/>
    </source>
</evidence>
<evidence type="ECO:0000259" key="4">
    <source>
        <dbReference type="PROSITE" id="PS50893"/>
    </source>
</evidence>
<comment type="caution">
    <text evidence="5">The sequence shown here is derived from an EMBL/GenBank/DDBJ whole genome shotgun (WGS) entry which is preliminary data.</text>
</comment>
<dbReference type="PROSITE" id="PS50893">
    <property type="entry name" value="ABC_TRANSPORTER_2"/>
    <property type="match status" value="1"/>
</dbReference>
<dbReference type="InterPro" id="IPR003593">
    <property type="entry name" value="AAA+_ATPase"/>
</dbReference>
<dbReference type="PROSITE" id="PS00211">
    <property type="entry name" value="ABC_TRANSPORTER_1"/>
    <property type="match status" value="1"/>
</dbReference>
<dbReference type="InterPro" id="IPR051921">
    <property type="entry name" value="ABC_osmolyte_uptake_ATP-bind"/>
</dbReference>
<dbReference type="InterPro" id="IPR003439">
    <property type="entry name" value="ABC_transporter-like_ATP-bd"/>
</dbReference>
<feature type="domain" description="ABC transporter" evidence="4">
    <location>
        <begin position="22"/>
        <end position="286"/>
    </location>
</feature>
<gene>
    <name evidence="5" type="ORF">MES5069_270087</name>
</gene>
<proteinExistence type="inferred from homology"/>
<dbReference type="InterPro" id="IPR017871">
    <property type="entry name" value="ABC_transporter-like_CS"/>
</dbReference>
<keyword evidence="2" id="KW-0547">Nucleotide-binding</keyword>
<evidence type="ECO:0000256" key="2">
    <source>
        <dbReference type="ARBA" id="ARBA00022741"/>
    </source>
</evidence>
<evidence type="ECO:0000256" key="3">
    <source>
        <dbReference type="ARBA" id="ARBA00022840"/>
    </source>
</evidence>
<dbReference type="Proteomes" id="UP001153050">
    <property type="component" value="Unassembled WGS sequence"/>
</dbReference>
<accession>A0ABN8JT17</accession>
<dbReference type="Gene3D" id="3.40.50.300">
    <property type="entry name" value="P-loop containing nucleotide triphosphate hydrolases"/>
    <property type="match status" value="1"/>
</dbReference>
<dbReference type="PANTHER" id="PTHR43869:SF1">
    <property type="entry name" value="GLYCINE BETAINE_PROLINE BETAINE TRANSPORT SYSTEM ATP-BINDING PROTEIN PROV"/>
    <property type="match status" value="1"/>
</dbReference>
<organism evidence="5 6">
    <name type="scientific">Mesorhizobium escarrei</name>
    <dbReference type="NCBI Taxonomy" id="666018"/>
    <lineage>
        <taxon>Bacteria</taxon>
        <taxon>Pseudomonadati</taxon>
        <taxon>Pseudomonadota</taxon>
        <taxon>Alphaproteobacteria</taxon>
        <taxon>Hyphomicrobiales</taxon>
        <taxon>Phyllobacteriaceae</taxon>
        <taxon>Mesorhizobium</taxon>
    </lineage>
</organism>
<reference evidence="5 6" key="1">
    <citation type="submission" date="2022-03" db="EMBL/GenBank/DDBJ databases">
        <authorList>
            <person name="Brunel B."/>
        </authorList>
    </citation>
    <scope>NUCLEOTIDE SEQUENCE [LARGE SCALE GENOMIC DNA]</scope>
    <source>
        <strain evidence="5">STM5069sample</strain>
    </source>
</reference>
<evidence type="ECO:0000313" key="6">
    <source>
        <dbReference type="Proteomes" id="UP001153050"/>
    </source>
</evidence>
<dbReference type="SMART" id="SM00382">
    <property type="entry name" value="AAA"/>
    <property type="match status" value="1"/>
</dbReference>
<comment type="similarity">
    <text evidence="1">Belongs to the ABC transporter superfamily.</text>
</comment>
<dbReference type="EMBL" id="CAKXZT010000121">
    <property type="protein sequence ID" value="CAH2400849.1"/>
    <property type="molecule type" value="Genomic_DNA"/>
</dbReference>
<evidence type="ECO:0000256" key="1">
    <source>
        <dbReference type="ARBA" id="ARBA00005417"/>
    </source>
</evidence>
<name>A0ABN8JT17_9HYPH</name>
<dbReference type="InterPro" id="IPR027417">
    <property type="entry name" value="P-loop_NTPase"/>
</dbReference>